<name>A0A4P9ZEP2_9ASCO</name>
<evidence type="ECO:0000313" key="2">
    <source>
        <dbReference type="EMBL" id="RKP30651.1"/>
    </source>
</evidence>
<proteinExistence type="predicted"/>
<dbReference type="GO" id="GO:0045943">
    <property type="term" value="P:positive regulation of transcription by RNA polymerase I"/>
    <property type="evidence" value="ECO:0007669"/>
    <property type="project" value="TreeGrafter"/>
</dbReference>
<accession>A0A4P9ZEP2</accession>
<feature type="domain" description="CID" evidence="1">
    <location>
        <begin position="2"/>
        <end position="160"/>
    </location>
</feature>
<dbReference type="PANTHER" id="PTHR28291">
    <property type="entry name" value="CTD KINASE SUBUNIT GAMMA"/>
    <property type="match status" value="1"/>
</dbReference>
<keyword evidence="3" id="KW-1185">Reference proteome</keyword>
<dbReference type="InterPro" id="IPR006569">
    <property type="entry name" value="CID_dom"/>
</dbReference>
<dbReference type="InterPro" id="IPR024638">
    <property type="entry name" value="Ctk3_N"/>
</dbReference>
<gene>
    <name evidence="2" type="ORF">METBISCDRAFT_15806</name>
</gene>
<protein>
    <recommendedName>
        <fullName evidence="1">CID domain-containing protein</fullName>
    </recommendedName>
</protein>
<reference evidence="3" key="1">
    <citation type="journal article" date="2018" name="Nat. Microbiol.">
        <title>Leveraging single-cell genomics to expand the fungal tree of life.</title>
        <authorList>
            <person name="Ahrendt S.R."/>
            <person name="Quandt C.A."/>
            <person name="Ciobanu D."/>
            <person name="Clum A."/>
            <person name="Salamov A."/>
            <person name="Andreopoulos B."/>
            <person name="Cheng J.F."/>
            <person name="Woyke T."/>
            <person name="Pelin A."/>
            <person name="Henrissat B."/>
            <person name="Reynolds N.K."/>
            <person name="Benny G.L."/>
            <person name="Smith M.E."/>
            <person name="James T.Y."/>
            <person name="Grigoriev I.V."/>
        </authorList>
    </citation>
    <scope>NUCLEOTIDE SEQUENCE [LARGE SCALE GENOMIC DNA]</scope>
    <source>
        <strain evidence="3">Baker2002</strain>
    </source>
</reference>
<sequence length="310" mass="36280">MDSFETSSQFRQILRSLLPQTPIISKAVHFALRNCSSEDYLYYSIIETLEDATVELNTKTTIFQFIDVVIRESFFISQQVNCTYNFPYVHNLKTALPRILDKLLPLANNINLHCIYTNLKNISDTLNVNYLEYNEQYNGVVSLLSSEDMENITLNIPFPKTSIETLNFLSKDPVIQAWEILLHKRKESHYERVRLLRNDPLNEGIITEDEMFAVRGTKPVDSIEKSSEELFTKKQIIARMEDEREAQKRSRETLWVVNRPSGSNFVTEEEFLNYYWKRIEEVTADQKVDFLAALNELNNLANMSYKDNQF</sequence>
<dbReference type="InterPro" id="IPR042326">
    <property type="entry name" value="Ctk3"/>
</dbReference>
<dbReference type="GO" id="GO:0070692">
    <property type="term" value="C:CTDK-1 complex"/>
    <property type="evidence" value="ECO:0007669"/>
    <property type="project" value="InterPro"/>
</dbReference>
<evidence type="ECO:0000313" key="3">
    <source>
        <dbReference type="Proteomes" id="UP000268321"/>
    </source>
</evidence>
<dbReference type="Proteomes" id="UP000268321">
    <property type="component" value="Unassembled WGS sequence"/>
</dbReference>
<dbReference type="InterPro" id="IPR024637">
    <property type="entry name" value="Ctk3_C"/>
</dbReference>
<dbReference type="EMBL" id="ML004454">
    <property type="protein sequence ID" value="RKP30651.1"/>
    <property type="molecule type" value="Genomic_DNA"/>
</dbReference>
<dbReference type="AlphaFoldDB" id="A0A4P9ZEP2"/>
<dbReference type="Pfam" id="PF12243">
    <property type="entry name" value="CTK3"/>
    <property type="match status" value="1"/>
</dbReference>
<organism evidence="2 3">
    <name type="scientific">Metschnikowia bicuspidata</name>
    <dbReference type="NCBI Taxonomy" id="27322"/>
    <lineage>
        <taxon>Eukaryota</taxon>
        <taxon>Fungi</taxon>
        <taxon>Dikarya</taxon>
        <taxon>Ascomycota</taxon>
        <taxon>Saccharomycotina</taxon>
        <taxon>Pichiomycetes</taxon>
        <taxon>Metschnikowiaceae</taxon>
        <taxon>Metschnikowia</taxon>
    </lineage>
</organism>
<dbReference type="Pfam" id="PF12350">
    <property type="entry name" value="CTK3_C"/>
    <property type="match status" value="1"/>
</dbReference>
<dbReference type="PROSITE" id="PS51391">
    <property type="entry name" value="CID"/>
    <property type="match status" value="1"/>
</dbReference>
<evidence type="ECO:0000259" key="1">
    <source>
        <dbReference type="PROSITE" id="PS51391"/>
    </source>
</evidence>
<dbReference type="PANTHER" id="PTHR28291:SF1">
    <property type="entry name" value="CTD KINASE SUBUNIT GAMMA"/>
    <property type="match status" value="1"/>
</dbReference>
<dbReference type="GO" id="GO:0032786">
    <property type="term" value="P:positive regulation of DNA-templated transcription, elongation"/>
    <property type="evidence" value="ECO:0007669"/>
    <property type="project" value="InterPro"/>
</dbReference>
<dbReference type="OrthoDB" id="21266at2759"/>